<dbReference type="EMBL" id="JAAVUP010000004">
    <property type="protein sequence ID" value="NKE18254.1"/>
    <property type="molecule type" value="Genomic_DNA"/>
</dbReference>
<feature type="binding site" evidence="2">
    <location>
        <position position="384"/>
    </location>
    <ligand>
        <name>Mg(2+)</name>
        <dbReference type="ChEBI" id="CHEBI:18420"/>
        <label>1</label>
    </ligand>
</feature>
<dbReference type="Proteomes" id="UP001138708">
    <property type="component" value="Unassembled WGS sequence"/>
</dbReference>
<keyword evidence="5" id="KW-1185">Reference proteome</keyword>
<keyword evidence="1" id="KW-0479">Metal-binding</keyword>
<dbReference type="GO" id="GO:0046872">
    <property type="term" value="F:metal ion binding"/>
    <property type="evidence" value="ECO:0007669"/>
    <property type="project" value="UniProtKB-KW"/>
</dbReference>
<evidence type="ECO:0000313" key="6">
    <source>
        <dbReference type="Proteomes" id="UP001138708"/>
    </source>
</evidence>
<dbReference type="PRINTS" id="PR00377">
    <property type="entry name" value="IMPHPHTASES"/>
</dbReference>
<protein>
    <recommendedName>
        <fullName evidence="7">ADP-ribosylglycohydrolase family protein</fullName>
    </recommendedName>
</protein>
<dbReference type="Pfam" id="PF00459">
    <property type="entry name" value="Inositol_P"/>
    <property type="match status" value="1"/>
</dbReference>
<name>A0A9X9WJH6_9PROT</name>
<dbReference type="PANTHER" id="PTHR16222">
    <property type="entry name" value="ADP-RIBOSYLGLYCOHYDROLASE"/>
    <property type="match status" value="1"/>
</dbReference>
<comment type="caution">
    <text evidence="3">The sequence shown here is derived from an EMBL/GenBank/DDBJ whole genome shotgun (WGS) entry which is preliminary data.</text>
</comment>
<reference evidence="3" key="3">
    <citation type="journal article" date="2021" name="Syst. Appl. Microbiol.">
        <title>Roseomonas hellenica sp. nov., isolated from roots of wild-growing Alkanna tinctoria.</title>
        <authorList>
            <person name="Rat A."/>
            <person name="Naranjo H.D."/>
            <person name="Lebbe L."/>
            <person name="Cnockaert M."/>
            <person name="Krigas N."/>
            <person name="Grigoriadou K."/>
            <person name="Maloupa E."/>
            <person name="Willems A."/>
        </authorList>
    </citation>
    <scope>NUCLEOTIDE SEQUENCE</scope>
    <source>
        <strain evidence="3">LMG 31161</strain>
    </source>
</reference>
<organism evidence="3 6">
    <name type="scientific">Neoroseomonas oryzicola</name>
    <dbReference type="NCBI Taxonomy" id="535904"/>
    <lineage>
        <taxon>Bacteria</taxon>
        <taxon>Pseudomonadati</taxon>
        <taxon>Pseudomonadota</taxon>
        <taxon>Alphaproteobacteria</taxon>
        <taxon>Acetobacterales</taxon>
        <taxon>Acetobacteraceae</taxon>
        <taxon>Neoroseomonas</taxon>
    </lineage>
</organism>
<dbReference type="PANTHER" id="PTHR16222:SF35">
    <property type="entry name" value="ADP-RIBOSYLGLYCOHYDROLASE"/>
    <property type="match status" value="1"/>
</dbReference>
<dbReference type="InterPro" id="IPR036705">
    <property type="entry name" value="Ribosyl_crysJ1_sf"/>
</dbReference>
<comment type="cofactor">
    <cofactor evidence="2">
        <name>Mg(2+)</name>
        <dbReference type="ChEBI" id="CHEBI:18420"/>
    </cofactor>
    <text evidence="2">Binds 2 magnesium ions per subunit.</text>
</comment>
<keyword evidence="1" id="KW-0460">Magnesium</keyword>
<dbReference type="Gene3D" id="1.10.4080.10">
    <property type="entry name" value="ADP-ribosylation/Crystallin J1"/>
    <property type="match status" value="1"/>
</dbReference>
<dbReference type="InterPro" id="IPR050792">
    <property type="entry name" value="ADP-ribosylglycohydrolase"/>
</dbReference>
<evidence type="ECO:0000313" key="5">
    <source>
        <dbReference type="Proteomes" id="UP000746741"/>
    </source>
</evidence>
<dbReference type="InterPro" id="IPR000760">
    <property type="entry name" value="Inositol_monophosphatase-like"/>
</dbReference>
<dbReference type="InterPro" id="IPR020550">
    <property type="entry name" value="Inositol_monophosphatase_CS"/>
</dbReference>
<evidence type="ECO:0000256" key="1">
    <source>
        <dbReference type="PIRSR" id="PIRSR600760-2"/>
    </source>
</evidence>
<dbReference type="RefSeq" id="WP_168042165.1">
    <property type="nucleotide sequence ID" value="NZ_JAAEDK010000031.1"/>
</dbReference>
<dbReference type="Pfam" id="PF03747">
    <property type="entry name" value="ADP_ribosyl_GH"/>
    <property type="match status" value="1"/>
</dbReference>
<feature type="binding site" evidence="1">
    <location>
        <position position="122"/>
    </location>
    <ligand>
        <name>Mg(2+)</name>
        <dbReference type="ChEBI" id="CHEBI:18420"/>
        <label>1</label>
        <note>catalytic</note>
    </ligand>
</feature>
<dbReference type="PROSITE" id="PS00630">
    <property type="entry name" value="IMP_2"/>
    <property type="match status" value="1"/>
</dbReference>
<dbReference type="SUPFAM" id="SSF56655">
    <property type="entry name" value="Carbohydrate phosphatase"/>
    <property type="match status" value="1"/>
</dbReference>
<feature type="binding site" evidence="2">
    <location>
        <position position="580"/>
    </location>
    <ligand>
        <name>Mg(2+)</name>
        <dbReference type="ChEBI" id="CHEBI:18420"/>
        <label>1</label>
    </ligand>
</feature>
<dbReference type="AlphaFoldDB" id="A0A9X9WJH6"/>
<dbReference type="SUPFAM" id="SSF101478">
    <property type="entry name" value="ADP-ribosylglycohydrolase"/>
    <property type="match status" value="1"/>
</dbReference>
<dbReference type="GO" id="GO:0046854">
    <property type="term" value="P:phosphatidylinositol phosphate biosynthetic process"/>
    <property type="evidence" value="ECO:0007669"/>
    <property type="project" value="InterPro"/>
</dbReference>
<dbReference type="Proteomes" id="UP000746741">
    <property type="component" value="Unassembled WGS sequence"/>
</dbReference>
<dbReference type="InterPro" id="IPR005502">
    <property type="entry name" value="Ribosyl_crysJ1"/>
</dbReference>
<feature type="binding site" evidence="2">
    <location>
        <position position="383"/>
    </location>
    <ligand>
        <name>Mg(2+)</name>
        <dbReference type="ChEBI" id="CHEBI:18420"/>
        <label>1</label>
    </ligand>
</feature>
<evidence type="ECO:0008006" key="7">
    <source>
        <dbReference type="Google" id="ProtNLM"/>
    </source>
</evidence>
<accession>A0A9X9WJH6</accession>
<dbReference type="EMBL" id="JAAEDK010000031">
    <property type="protein sequence ID" value="MBR0660486.1"/>
    <property type="molecule type" value="Genomic_DNA"/>
</dbReference>
<feature type="binding site" evidence="2">
    <location>
        <position position="382"/>
    </location>
    <ligand>
        <name>Mg(2+)</name>
        <dbReference type="ChEBI" id="CHEBI:18420"/>
        <label>1</label>
    </ligand>
</feature>
<sequence>MKNIAQDILPQTIEIAQQAGRMLANEFLRTEGPRGNRGHASIDDEIALFLRDRLVDLFPTRWVCEETPHVDEYWPEAPVEPFRTFEWQGVSVCSGDFGFNDRATRDRRMAFAANRGYCWVVDPHDGTSAFLQGYRGTAVSIALLKAGRPVLGVVHAPLPPDRSSDTIAWAEGRAGVIRNGETLPKLLPKRGLQPGDVVFVSQAASGWPTQNAEAVAPARFVALPSIAYRLARVACGDAIAGVSLNGPCSWDYAAGHALLLGAGGTVVDQLGSDVSYTKDGYSQVGQCFGGAIGAAAELAVRNWRLVGRGPREVAEHRPIVPGIADATSLSRAVGCLLGLISGDALGSLVEFQTPKAISASYPAGVQDLADGGTWDTIAGQPTDDGELALALARVLADRSQWCDDAVAAAYANWLASGPFDCGMTTGTAFRAALMAQSGRAAAARAAANAESEANGALMRVAPVGIWARDPAEAARVAREDALLSHPSPVTRSASGAFAAAIAVAIAGGDRDAMHRAAEAEASGSPAIADVLRAAKAGNGVTDAVTNQGWVLHALKNAFHRLWHASSVEAALVATVGMGGDTDTNGAICGALLGAAYGADALPTRWTMQVASCRPIAAFGAMRPRPAAFWPVDLPSLAERLLQQRRIKQGLPA</sequence>
<evidence type="ECO:0000256" key="2">
    <source>
        <dbReference type="PIRSR" id="PIRSR605502-1"/>
    </source>
</evidence>
<dbReference type="Gene3D" id="3.30.540.10">
    <property type="entry name" value="Fructose-1,6-Bisphosphatase, subunit A, domain 1"/>
    <property type="match status" value="1"/>
</dbReference>
<evidence type="ECO:0000313" key="3">
    <source>
        <dbReference type="EMBL" id="MBR0660486.1"/>
    </source>
</evidence>
<feature type="binding site" evidence="1">
    <location>
        <position position="125"/>
    </location>
    <ligand>
        <name>Mg(2+)</name>
        <dbReference type="ChEBI" id="CHEBI:18420"/>
        <label>1</label>
        <note>catalytic</note>
    </ligand>
</feature>
<proteinExistence type="predicted"/>
<gene>
    <name evidence="4" type="ORF">GWK15_14975</name>
    <name evidence="3" type="ORF">GXW75_14595</name>
</gene>
<dbReference type="Gene3D" id="3.40.190.80">
    <property type="match status" value="1"/>
</dbReference>
<feature type="binding site" evidence="1">
    <location>
        <position position="251"/>
    </location>
    <ligand>
        <name>Mg(2+)</name>
        <dbReference type="ChEBI" id="CHEBI:18420"/>
        <label>1</label>
        <note>catalytic</note>
    </ligand>
</feature>
<reference evidence="4 5" key="2">
    <citation type="submission" date="2020-02" db="EMBL/GenBank/DDBJ databases">
        <authorList>
            <person name="Sun Q."/>
            <person name="Inoue M."/>
        </authorList>
    </citation>
    <scope>NUCLEOTIDE SEQUENCE [LARGE SCALE GENOMIC DNA]</scope>
    <source>
        <strain evidence="4 5">KCTC 22478</strain>
    </source>
</reference>
<reference evidence="3" key="1">
    <citation type="submission" date="2020-01" db="EMBL/GenBank/DDBJ databases">
        <authorList>
            <person name="Rat A."/>
        </authorList>
    </citation>
    <scope>NUCLEOTIDE SEQUENCE</scope>
    <source>
        <strain evidence="3">LMG 31161</strain>
    </source>
</reference>
<feature type="binding site" evidence="2">
    <location>
        <position position="583"/>
    </location>
    <ligand>
        <name>Mg(2+)</name>
        <dbReference type="ChEBI" id="CHEBI:18420"/>
        <label>1</label>
    </ligand>
</feature>
<feature type="binding site" evidence="2">
    <location>
        <position position="582"/>
    </location>
    <ligand>
        <name>Mg(2+)</name>
        <dbReference type="ChEBI" id="CHEBI:18420"/>
        <label>1</label>
    </ligand>
</feature>
<evidence type="ECO:0000313" key="4">
    <source>
        <dbReference type="EMBL" id="NKE18254.1"/>
    </source>
</evidence>